<keyword evidence="1" id="KW-0694">RNA-binding</keyword>
<dbReference type="SUPFAM" id="SSF52540">
    <property type="entry name" value="P-loop containing nucleoside triphosphate hydrolases"/>
    <property type="match status" value="1"/>
</dbReference>
<dbReference type="Gene3D" id="2.40.50.140">
    <property type="entry name" value="Nucleic acid-binding proteins"/>
    <property type="match status" value="1"/>
</dbReference>
<dbReference type="InterPro" id="IPR036269">
    <property type="entry name" value="Rho_N_sf"/>
</dbReference>
<feature type="compositionally biased region" description="Basic and acidic residues" evidence="2">
    <location>
        <begin position="73"/>
        <end position="139"/>
    </location>
</feature>
<dbReference type="PROSITE" id="PS51856">
    <property type="entry name" value="RHO_RNA_BD"/>
    <property type="match status" value="1"/>
</dbReference>
<evidence type="ECO:0000256" key="1">
    <source>
        <dbReference type="PROSITE-ProRule" id="PRU01203"/>
    </source>
</evidence>
<accession>A0ABU4HRL4</accession>
<dbReference type="EMBL" id="JAWSTH010000043">
    <property type="protein sequence ID" value="MDW5595947.1"/>
    <property type="molecule type" value="Genomic_DNA"/>
</dbReference>
<evidence type="ECO:0000313" key="5">
    <source>
        <dbReference type="Proteomes" id="UP001284601"/>
    </source>
</evidence>
<keyword evidence="5" id="KW-1185">Reference proteome</keyword>
<dbReference type="Proteomes" id="UP001284601">
    <property type="component" value="Unassembled WGS sequence"/>
</dbReference>
<dbReference type="SMART" id="SM00382">
    <property type="entry name" value="AAA"/>
    <property type="match status" value="1"/>
</dbReference>
<dbReference type="Gene3D" id="3.40.50.300">
    <property type="entry name" value="P-loop containing nucleotide triphosphate hydrolases"/>
    <property type="match status" value="2"/>
</dbReference>
<evidence type="ECO:0000313" key="4">
    <source>
        <dbReference type="EMBL" id="MDW5595947.1"/>
    </source>
</evidence>
<dbReference type="InterPro" id="IPR003593">
    <property type="entry name" value="AAA+_ATPase"/>
</dbReference>
<evidence type="ECO:0000259" key="3">
    <source>
        <dbReference type="PROSITE" id="PS51856"/>
    </source>
</evidence>
<feature type="region of interest" description="Disordered" evidence="2">
    <location>
        <begin position="41"/>
        <end position="148"/>
    </location>
</feature>
<dbReference type="InterPro" id="IPR011113">
    <property type="entry name" value="Rho_RNA-bd"/>
</dbReference>
<dbReference type="InterPro" id="IPR011112">
    <property type="entry name" value="Rho-like_N"/>
</dbReference>
<comment type="similarity">
    <text evidence="1">Belongs to the Rho family.</text>
</comment>
<comment type="caution">
    <text evidence="4">The sequence shown here is derived from an EMBL/GenBank/DDBJ whole genome shotgun (WGS) entry which is preliminary data.</text>
</comment>
<protein>
    <submittedName>
        <fullName evidence="4">Rho termination factor N-terminal domain-containing protein</fullName>
    </submittedName>
</protein>
<dbReference type="PANTHER" id="PTHR46425:SF1">
    <property type="entry name" value="TRANSCRIPTION TERMINATION FACTOR RHO"/>
    <property type="match status" value="1"/>
</dbReference>
<proteinExistence type="inferred from homology"/>
<dbReference type="SUPFAM" id="SSF50249">
    <property type="entry name" value="Nucleic acid-binding proteins"/>
    <property type="match status" value="1"/>
</dbReference>
<dbReference type="RefSeq" id="WP_318598292.1">
    <property type="nucleotide sequence ID" value="NZ_JAWSTH010000043.1"/>
</dbReference>
<evidence type="ECO:0000256" key="2">
    <source>
        <dbReference type="SAM" id="MobiDB-lite"/>
    </source>
</evidence>
<dbReference type="InterPro" id="IPR011129">
    <property type="entry name" value="CSD"/>
</dbReference>
<dbReference type="SUPFAM" id="SSF68912">
    <property type="entry name" value="Rho N-terminal domain-like"/>
    <property type="match status" value="1"/>
</dbReference>
<dbReference type="InterPro" id="IPR004665">
    <property type="entry name" value="Term_rho"/>
</dbReference>
<feature type="domain" description="Rho RNA-BD" evidence="3">
    <location>
        <begin position="148"/>
        <end position="221"/>
    </location>
</feature>
<dbReference type="SMART" id="SM00357">
    <property type="entry name" value="CSP"/>
    <property type="match status" value="1"/>
</dbReference>
<name>A0ABU4HRL4_9ACTN</name>
<dbReference type="PANTHER" id="PTHR46425">
    <property type="entry name" value="TRANSCRIPTION TERMINATION FACTOR RHO"/>
    <property type="match status" value="1"/>
</dbReference>
<reference evidence="5" key="1">
    <citation type="submission" date="2023-07" db="EMBL/GenBank/DDBJ databases">
        <title>Conexibacter stalactiti sp. nov., isolated from stalactites in a lava cave and emended description of the genus Conexibacter.</title>
        <authorList>
            <person name="Lee S.D."/>
        </authorList>
    </citation>
    <scope>NUCLEOTIDE SEQUENCE [LARGE SCALE GENOMIC DNA]</scope>
    <source>
        <strain evidence="5">KCTC 39840</strain>
    </source>
</reference>
<dbReference type="InterPro" id="IPR027417">
    <property type="entry name" value="P-loop_NTPase"/>
</dbReference>
<sequence length="446" mass="46993">MLERSALADSPLADLHAIATELGIDGFRRLRKPDLIDAIVAQQGGNGNGAAPAADAGEDEGDRPRRRRGGRGRGRDRDRDREESSEEREQPRQEREERSERRERGDRGDRERGDRERGDRERGDRGGRDRKRGDVKPEAGGKAAPQEGELVEGVVELLGNGSGFVRVNGPEASDGDVYISAAQVRRCELVGGDKVTGPVRAPRRSERYPSLVRIDTINGKAADEAGGDSVRFDDLAAAFASERFAFNAADPTVKAIEWLTPLGRGSRATIVGGARAGKTEALRRLADALATIEGVETSVVLVGARPEEISEWQAGKTEVAAALSFAASADAQSQALERAIDNGKRVAARGGDAVVLVDTLDGVHPVAARKALAAARNIADGGSLTVIATASEPFGGETTVIALDAEIAGTGRYPALDLLASGTLRPELLLGEAGAKAIAAARDAAR</sequence>
<dbReference type="Pfam" id="PF07498">
    <property type="entry name" value="Rho_N"/>
    <property type="match status" value="1"/>
</dbReference>
<dbReference type="Pfam" id="PF07497">
    <property type="entry name" value="Rho_RNA_bind"/>
    <property type="match status" value="1"/>
</dbReference>
<organism evidence="4 5">
    <name type="scientific">Conexibacter stalactiti</name>
    <dbReference type="NCBI Taxonomy" id="1940611"/>
    <lineage>
        <taxon>Bacteria</taxon>
        <taxon>Bacillati</taxon>
        <taxon>Actinomycetota</taxon>
        <taxon>Thermoleophilia</taxon>
        <taxon>Solirubrobacterales</taxon>
        <taxon>Conexibacteraceae</taxon>
        <taxon>Conexibacter</taxon>
    </lineage>
</organism>
<dbReference type="SMART" id="SM00959">
    <property type="entry name" value="Rho_N"/>
    <property type="match status" value="1"/>
</dbReference>
<dbReference type="InterPro" id="IPR012340">
    <property type="entry name" value="NA-bd_OB-fold"/>
</dbReference>
<dbReference type="Gene3D" id="1.10.720.10">
    <property type="match status" value="1"/>
</dbReference>
<gene>
    <name evidence="4" type="ORF">R7226_16480</name>
</gene>